<sequence>MSGDWEQVERLLSLARRHLGMDLAWMSEFSAGDQIVRAASGDAAAMKVTLDERLSLDGSYCMRVVSGQLPPVIPDTRRHPVTRDLTATAQHGIGAYVGVPWRQRDGQVGGMLCVLNRSPNPDLDKQSERFLALIADLISEHVGSPLEPAQKAPCDDAERIRSILDAGAVRMVFQPIVELSTGKVVAFEALARFDDPALPTPAHAFAAADRAGLGVELELLAVQRALERLDDLPDDIGMGVNLSAEALLTPAVQDVLIERASKRLAVELTEHTQVSDYAALTAVTERLQRSGVHIAVDDAGAGFASLRHILKLRPDAIKLDIELIRGIDTDPVRQALTRSLVAFTRDIGAALIAEGIEVPAEREMLLALGVELGQGYLMAKPGPLPMTVRALTE</sequence>
<evidence type="ECO:0000313" key="2">
    <source>
        <dbReference type="EMBL" id="TQS45604.1"/>
    </source>
</evidence>
<keyword evidence="3" id="KW-1185">Reference proteome</keyword>
<dbReference type="InParanoid" id="A0A545AWA2"/>
<dbReference type="SMART" id="SM00065">
    <property type="entry name" value="GAF"/>
    <property type="match status" value="1"/>
</dbReference>
<dbReference type="SMART" id="SM00052">
    <property type="entry name" value="EAL"/>
    <property type="match status" value="1"/>
</dbReference>
<dbReference type="OrthoDB" id="23692at2"/>
<evidence type="ECO:0000313" key="3">
    <source>
        <dbReference type="Proteomes" id="UP000317982"/>
    </source>
</evidence>
<feature type="domain" description="EAL" evidence="1">
    <location>
        <begin position="153"/>
        <end position="393"/>
    </location>
</feature>
<accession>A0A545AWA2</accession>
<organism evidence="2 3">
    <name type="scientific">Cryptosporangium phraense</name>
    <dbReference type="NCBI Taxonomy" id="2593070"/>
    <lineage>
        <taxon>Bacteria</taxon>
        <taxon>Bacillati</taxon>
        <taxon>Actinomycetota</taxon>
        <taxon>Actinomycetes</taxon>
        <taxon>Cryptosporangiales</taxon>
        <taxon>Cryptosporangiaceae</taxon>
        <taxon>Cryptosporangium</taxon>
    </lineage>
</organism>
<dbReference type="SUPFAM" id="SSF141868">
    <property type="entry name" value="EAL domain-like"/>
    <property type="match status" value="1"/>
</dbReference>
<dbReference type="PANTHER" id="PTHR33121:SF76">
    <property type="entry name" value="SIGNALING PROTEIN"/>
    <property type="match status" value="1"/>
</dbReference>
<dbReference type="RefSeq" id="WP_142703777.1">
    <property type="nucleotide sequence ID" value="NZ_VIRS01000004.1"/>
</dbReference>
<dbReference type="Pfam" id="PF01590">
    <property type="entry name" value="GAF"/>
    <property type="match status" value="1"/>
</dbReference>
<dbReference type="InterPro" id="IPR003018">
    <property type="entry name" value="GAF"/>
</dbReference>
<dbReference type="GO" id="GO:0071111">
    <property type="term" value="F:cyclic-guanylate-specific phosphodiesterase activity"/>
    <property type="evidence" value="ECO:0007669"/>
    <property type="project" value="InterPro"/>
</dbReference>
<gene>
    <name evidence="2" type="ORF">FL583_07690</name>
</gene>
<dbReference type="Gene3D" id="3.30.450.40">
    <property type="match status" value="1"/>
</dbReference>
<comment type="caution">
    <text evidence="2">The sequence shown here is derived from an EMBL/GenBank/DDBJ whole genome shotgun (WGS) entry which is preliminary data.</text>
</comment>
<dbReference type="PROSITE" id="PS50883">
    <property type="entry name" value="EAL"/>
    <property type="match status" value="1"/>
</dbReference>
<dbReference type="AlphaFoldDB" id="A0A545AWA2"/>
<dbReference type="EMBL" id="VIRS01000004">
    <property type="protein sequence ID" value="TQS45604.1"/>
    <property type="molecule type" value="Genomic_DNA"/>
</dbReference>
<dbReference type="CDD" id="cd01948">
    <property type="entry name" value="EAL"/>
    <property type="match status" value="1"/>
</dbReference>
<proteinExistence type="predicted"/>
<dbReference type="SUPFAM" id="SSF55781">
    <property type="entry name" value="GAF domain-like"/>
    <property type="match status" value="1"/>
</dbReference>
<dbReference type="InterPro" id="IPR001633">
    <property type="entry name" value="EAL_dom"/>
</dbReference>
<dbReference type="InterPro" id="IPR050706">
    <property type="entry name" value="Cyclic-di-GMP_PDE-like"/>
</dbReference>
<dbReference type="InterPro" id="IPR035919">
    <property type="entry name" value="EAL_sf"/>
</dbReference>
<name>A0A545AWA2_9ACTN</name>
<dbReference type="InterPro" id="IPR029016">
    <property type="entry name" value="GAF-like_dom_sf"/>
</dbReference>
<dbReference type="Pfam" id="PF00563">
    <property type="entry name" value="EAL"/>
    <property type="match status" value="1"/>
</dbReference>
<protein>
    <submittedName>
        <fullName evidence="2">EAL domain-containing protein</fullName>
    </submittedName>
</protein>
<evidence type="ECO:0000259" key="1">
    <source>
        <dbReference type="PROSITE" id="PS50883"/>
    </source>
</evidence>
<dbReference type="Gene3D" id="3.20.20.450">
    <property type="entry name" value="EAL domain"/>
    <property type="match status" value="1"/>
</dbReference>
<dbReference type="Proteomes" id="UP000317982">
    <property type="component" value="Unassembled WGS sequence"/>
</dbReference>
<reference evidence="2 3" key="1">
    <citation type="submission" date="2019-07" db="EMBL/GenBank/DDBJ databases">
        <title>Cryptosporangium phraense sp. nov., isolated from plant litter.</title>
        <authorList>
            <person name="Suriyachadkun C."/>
        </authorList>
    </citation>
    <scope>NUCLEOTIDE SEQUENCE [LARGE SCALE GENOMIC DNA]</scope>
    <source>
        <strain evidence="2 3">A-T 5661</strain>
    </source>
</reference>
<dbReference type="PANTHER" id="PTHR33121">
    <property type="entry name" value="CYCLIC DI-GMP PHOSPHODIESTERASE PDEF"/>
    <property type="match status" value="1"/>
</dbReference>